<gene>
    <name evidence="3" type="ORF">BN1204_039790</name>
    <name evidence="2" type="ORF">NCLIV_039790</name>
</gene>
<dbReference type="GeneID" id="13439890"/>
<reference evidence="4" key="3">
    <citation type="journal article" date="2012" name="PLoS Pathog.">
        <title>Comparative genomics of the apicomplexan parasites Toxoplasma gondii and Neospora caninum: Coccidia differing in host range and transmission strategy.</title>
        <authorList>
            <person name="Reid A.J."/>
            <person name="Vermont S.J."/>
            <person name="Cotton J.A."/>
            <person name="Harris D."/>
            <person name="Hill-Cawthorne G.A."/>
            <person name="Konen-Waisman S."/>
            <person name="Latham S.M."/>
            <person name="Mourier T."/>
            <person name="Norton R."/>
            <person name="Quail M.A."/>
            <person name="Sanders M."/>
            <person name="Shanmugam D."/>
            <person name="Sohal A."/>
            <person name="Wasmuth J.D."/>
            <person name="Brunk B."/>
            <person name="Grigg M.E."/>
            <person name="Howard J.C."/>
            <person name="Parkinson J."/>
            <person name="Roos D.S."/>
            <person name="Trees A.J."/>
            <person name="Berriman M."/>
            <person name="Pain A."/>
            <person name="Wastling J.M."/>
        </authorList>
    </citation>
    <scope>NUCLEOTIDE SEQUENCE [LARGE SCALE GENOMIC DNA]</scope>
    <source>
        <strain evidence="4">Liverpool</strain>
    </source>
</reference>
<dbReference type="RefSeq" id="XP_003880937.1">
    <property type="nucleotide sequence ID" value="XM_003880888.1"/>
</dbReference>
<keyword evidence="4" id="KW-1185">Reference proteome</keyword>
<feature type="compositionally biased region" description="Basic and acidic residues" evidence="1">
    <location>
        <begin position="284"/>
        <end position="297"/>
    </location>
</feature>
<protein>
    <submittedName>
        <fullName evidence="2">Uncharacterized protein</fullName>
    </submittedName>
</protein>
<evidence type="ECO:0000256" key="1">
    <source>
        <dbReference type="SAM" id="MobiDB-lite"/>
    </source>
</evidence>
<reference evidence="3" key="4">
    <citation type="journal article" date="2015" name="PLoS ONE">
        <title>Comprehensive Evaluation of Toxoplasma gondii VEG and Neospora caninum LIV Genomes with Tachyzoite Stage Transcriptome and Proteome Defines Novel Transcript Features.</title>
        <authorList>
            <person name="Ramaprasad A."/>
            <person name="Mourier T."/>
            <person name="Naeem R."/>
            <person name="Malas T.B."/>
            <person name="Moussa E."/>
            <person name="Panigrahi A."/>
            <person name="Vermont S.J."/>
            <person name="Otto T.D."/>
            <person name="Wastling J."/>
            <person name="Pain A."/>
        </authorList>
    </citation>
    <scope>NUCLEOTIDE SEQUENCE</scope>
    <source>
        <strain evidence="3">Liverpool</strain>
    </source>
</reference>
<dbReference type="OMA" id="CLCAWRC"/>
<dbReference type="EMBL" id="LN714484">
    <property type="protein sequence ID" value="CEL68206.1"/>
    <property type="molecule type" value="Genomic_DNA"/>
</dbReference>
<evidence type="ECO:0000313" key="3">
    <source>
        <dbReference type="EMBL" id="CEL68206.1"/>
    </source>
</evidence>
<evidence type="ECO:0000313" key="2">
    <source>
        <dbReference type="EMBL" id="CBZ50904.1"/>
    </source>
</evidence>
<feature type="region of interest" description="Disordered" evidence="1">
    <location>
        <begin position="240"/>
        <end position="337"/>
    </location>
</feature>
<organism evidence="2 4">
    <name type="scientific">Neospora caninum (strain Liverpool)</name>
    <dbReference type="NCBI Taxonomy" id="572307"/>
    <lineage>
        <taxon>Eukaryota</taxon>
        <taxon>Sar</taxon>
        <taxon>Alveolata</taxon>
        <taxon>Apicomplexa</taxon>
        <taxon>Conoidasida</taxon>
        <taxon>Coccidia</taxon>
        <taxon>Eucoccidiorida</taxon>
        <taxon>Eimeriorina</taxon>
        <taxon>Sarcocystidae</taxon>
        <taxon>Neospora</taxon>
    </lineage>
</organism>
<feature type="compositionally biased region" description="Basic and acidic residues" evidence="1">
    <location>
        <begin position="308"/>
        <end position="318"/>
    </location>
</feature>
<dbReference type="VEuPathDB" id="ToxoDB:NCLIV_039790"/>
<sequence length="337" mass="37927">MTTPAPFKIFKATPPPAPAGRKPIGYRGNHWHKKVLYDPVYPTTKIPAALVPRYPIDWRNGGRALLIAAMSKLENPSSLQRRIFLRENSRDSQTPQAPLSPFQNASTASGGGAYLVSSVGRKRSYVGRIAVSLMARHRQICDYQRVGGFCSPRCFSECSKELRRCLCAWRCNGFHEHVVQMDGMLGEYKGEVKTEKPLFSVLRRQARKNSAPSEGVVFSPSSGAFERVRPAQHAAFEAFDRHGPEGPTQRPAPRREPPLPFYSASHVPDVPRPPPPQPFTGPLEVREDDLQREHSVAESEEESDEEESGRWRRERWGRDEEESDSEEQIRGATGARR</sequence>
<dbReference type="InParanoid" id="F0VBC0"/>
<dbReference type="Proteomes" id="UP000007494">
    <property type="component" value="Chromosome IX"/>
</dbReference>
<feature type="compositionally biased region" description="Pro residues" evidence="1">
    <location>
        <begin position="270"/>
        <end position="279"/>
    </location>
</feature>
<feature type="region of interest" description="Disordered" evidence="1">
    <location>
        <begin position="89"/>
        <end position="109"/>
    </location>
</feature>
<dbReference type="OrthoDB" id="360650at2759"/>
<proteinExistence type="predicted"/>
<reference evidence="2" key="1">
    <citation type="submission" date="2011-02" db="EMBL/GenBank/DDBJ databases">
        <authorList>
            <person name="Aslett M."/>
        </authorList>
    </citation>
    <scope>NUCLEOTIDE SEQUENCE</scope>
    <source>
        <strain evidence="2">Liverpool</strain>
    </source>
</reference>
<accession>F0VBC0</accession>
<feature type="compositionally biased region" description="Acidic residues" evidence="1">
    <location>
        <begin position="298"/>
        <end position="307"/>
    </location>
</feature>
<dbReference type="FunCoup" id="F0VBC0">
    <property type="interactions" value="24"/>
</dbReference>
<name>F0VBC0_NEOCL</name>
<dbReference type="eggNOG" id="ENOG502SR0Q">
    <property type="taxonomic scope" value="Eukaryota"/>
</dbReference>
<feature type="compositionally biased region" description="Polar residues" evidence="1">
    <location>
        <begin position="91"/>
        <end position="108"/>
    </location>
</feature>
<dbReference type="EMBL" id="FR823385">
    <property type="protein sequence ID" value="CBZ50904.1"/>
    <property type="molecule type" value="Genomic_DNA"/>
</dbReference>
<evidence type="ECO:0000313" key="4">
    <source>
        <dbReference type="Proteomes" id="UP000007494"/>
    </source>
</evidence>
<dbReference type="AlphaFoldDB" id="F0VBC0"/>
<reference evidence="2" key="2">
    <citation type="submission" date="2011-03" db="EMBL/GenBank/DDBJ databases">
        <title>Comparative genomics and transcriptomics of Neospora caninum and Toxoplasma gondii.</title>
        <authorList>
            <person name="Reid A.J."/>
            <person name="Sohal A."/>
            <person name="Harris D."/>
            <person name="Quail M."/>
            <person name="Sanders M."/>
            <person name="Berriman M."/>
            <person name="Wastling J.M."/>
            <person name="Pain A."/>
        </authorList>
    </citation>
    <scope>NUCLEOTIDE SEQUENCE</scope>
    <source>
        <strain evidence="2">Liverpool</strain>
    </source>
</reference>